<protein>
    <submittedName>
        <fullName evidence="1">RusA family crossover junction endodeoxyribonuclease</fullName>
    </submittedName>
</protein>
<dbReference type="InterPro" id="IPR036614">
    <property type="entry name" value="RusA-like_sf"/>
</dbReference>
<accession>A0A4U2YZ65</accession>
<dbReference type="RefSeq" id="WP_107896398.1">
    <property type="nucleotide sequence ID" value="NZ_PYWM01000020.1"/>
</dbReference>
<name>A0A4U2YZ65_9BACI</name>
<dbReference type="InterPro" id="IPR008822">
    <property type="entry name" value="Endonuclease_RusA-like"/>
</dbReference>
<dbReference type="Pfam" id="PF05866">
    <property type="entry name" value="RusA"/>
    <property type="match status" value="1"/>
</dbReference>
<dbReference type="GO" id="GO:0006281">
    <property type="term" value="P:DNA repair"/>
    <property type="evidence" value="ECO:0007669"/>
    <property type="project" value="InterPro"/>
</dbReference>
<dbReference type="GO" id="GO:0006310">
    <property type="term" value="P:DNA recombination"/>
    <property type="evidence" value="ECO:0007669"/>
    <property type="project" value="InterPro"/>
</dbReference>
<dbReference type="GO" id="GO:0000287">
    <property type="term" value="F:magnesium ion binding"/>
    <property type="evidence" value="ECO:0007669"/>
    <property type="project" value="InterPro"/>
</dbReference>
<dbReference type="EMBL" id="SZPU01000062">
    <property type="protein sequence ID" value="TKI65581.1"/>
    <property type="molecule type" value="Genomic_DNA"/>
</dbReference>
<proteinExistence type="predicted"/>
<comment type="caution">
    <text evidence="1">The sequence shown here is derived from an EMBL/GenBank/DDBJ whole genome shotgun (WGS) entry which is preliminary data.</text>
</comment>
<dbReference type="SUPFAM" id="SSF103084">
    <property type="entry name" value="Holliday junction resolvase RusA"/>
    <property type="match status" value="1"/>
</dbReference>
<gene>
    <name evidence="1" type="ORF">FC756_16155</name>
</gene>
<dbReference type="AlphaFoldDB" id="A0A4U2YZ65"/>
<evidence type="ECO:0000313" key="2">
    <source>
        <dbReference type="Proteomes" id="UP000308744"/>
    </source>
</evidence>
<reference evidence="1 2" key="1">
    <citation type="submission" date="2019-04" db="EMBL/GenBank/DDBJ databases">
        <title>Lysinibacillus genome sequencing.</title>
        <authorList>
            <person name="Dunlap C."/>
        </authorList>
    </citation>
    <scope>NUCLEOTIDE SEQUENCE [LARGE SCALE GENOMIC DNA]</scope>
    <source>
        <strain evidence="1 2">CCTCC AB 2010389</strain>
    </source>
</reference>
<dbReference type="Proteomes" id="UP000308744">
    <property type="component" value="Unassembled WGS sequence"/>
</dbReference>
<keyword evidence="2" id="KW-1185">Reference proteome</keyword>
<dbReference type="Gene3D" id="3.30.1330.70">
    <property type="entry name" value="Holliday junction resolvase RusA"/>
    <property type="match status" value="1"/>
</dbReference>
<sequence>MNVLKIEIPGDVQAQQRPKFSRYGNNVSVRDPKESKDYKSFVRLVASQVAPDTLITEEVRLRIDVFRKIPKSFSKKKHQQAVDGELRPTTKPDVDNLAKGIKDGLSKVIWHDDSQVTELFVRKWYSDNPRAEVTIEWGEK</sequence>
<evidence type="ECO:0000313" key="1">
    <source>
        <dbReference type="EMBL" id="TKI65581.1"/>
    </source>
</evidence>
<organism evidence="1 2">
    <name type="scientific">Lysinibacillus mangiferihumi</name>
    <dbReference type="NCBI Taxonomy" id="1130819"/>
    <lineage>
        <taxon>Bacteria</taxon>
        <taxon>Bacillati</taxon>
        <taxon>Bacillota</taxon>
        <taxon>Bacilli</taxon>
        <taxon>Bacillales</taxon>
        <taxon>Bacillaceae</taxon>
        <taxon>Lysinibacillus</taxon>
    </lineage>
</organism>